<keyword evidence="1" id="KW-0472">Membrane</keyword>
<reference evidence="2" key="2">
    <citation type="journal article" date="2014" name="ISME J.">
        <title>Microbial stratification in low pH oxic and suboxic macroscopic growths along an acid mine drainage.</title>
        <authorList>
            <person name="Mendez-Garcia C."/>
            <person name="Mesa V."/>
            <person name="Sprenger R.R."/>
            <person name="Richter M."/>
            <person name="Diez M.S."/>
            <person name="Solano J."/>
            <person name="Bargiela R."/>
            <person name="Golyshina O.V."/>
            <person name="Manteca A."/>
            <person name="Ramos J.L."/>
            <person name="Gallego J.R."/>
            <person name="Llorente I."/>
            <person name="Martins Dos Santos V.A."/>
            <person name="Jensen O.N."/>
            <person name="Pelaez A.I."/>
            <person name="Sanchez J."/>
            <person name="Ferrer M."/>
        </authorList>
    </citation>
    <scope>NUCLEOTIDE SEQUENCE</scope>
</reference>
<reference evidence="2" key="1">
    <citation type="submission" date="2013-08" db="EMBL/GenBank/DDBJ databases">
        <authorList>
            <person name="Mendez C."/>
            <person name="Richter M."/>
            <person name="Ferrer M."/>
            <person name="Sanchez J."/>
        </authorList>
    </citation>
    <scope>NUCLEOTIDE SEQUENCE</scope>
</reference>
<protein>
    <submittedName>
        <fullName evidence="2">Secreted protein</fullName>
    </submittedName>
</protein>
<sequence length="71" mass="7701">HIPKTEQDLTRYYVASMALFLVLALASCWAATEYAAWAFNWPVVFGGCTWTVPVPGRGPRDGAVGLRSASV</sequence>
<evidence type="ECO:0000256" key="1">
    <source>
        <dbReference type="SAM" id="Phobius"/>
    </source>
</evidence>
<accession>T1B4P0</accession>
<feature type="non-terminal residue" evidence="2">
    <location>
        <position position="1"/>
    </location>
</feature>
<feature type="transmembrane region" description="Helical" evidence="1">
    <location>
        <begin position="12"/>
        <end position="32"/>
    </location>
</feature>
<comment type="caution">
    <text evidence="2">The sequence shown here is derived from an EMBL/GenBank/DDBJ whole genome shotgun (WGS) entry which is preliminary data.</text>
</comment>
<dbReference type="AlphaFoldDB" id="T1B4P0"/>
<keyword evidence="1" id="KW-1133">Transmembrane helix</keyword>
<keyword evidence="1" id="KW-0812">Transmembrane</keyword>
<evidence type="ECO:0000313" key="2">
    <source>
        <dbReference type="EMBL" id="EQD47779.1"/>
    </source>
</evidence>
<organism evidence="2">
    <name type="scientific">mine drainage metagenome</name>
    <dbReference type="NCBI Taxonomy" id="410659"/>
    <lineage>
        <taxon>unclassified sequences</taxon>
        <taxon>metagenomes</taxon>
        <taxon>ecological metagenomes</taxon>
    </lineage>
</organism>
<proteinExistence type="predicted"/>
<gene>
    <name evidence="2" type="ORF">B2A_08303</name>
</gene>
<name>T1B4P0_9ZZZZ</name>
<dbReference type="EMBL" id="AUZZ01005971">
    <property type="protein sequence ID" value="EQD47779.1"/>
    <property type="molecule type" value="Genomic_DNA"/>
</dbReference>